<dbReference type="GeneID" id="77946639"/>
<reference evidence="1" key="1">
    <citation type="submission" date="2020-10" db="EMBL/GenBank/DDBJ databases">
        <title>The Isolation and Genome Sequence of a Novel Cyanophage S-H38 from the Yellow Sea, China.</title>
        <authorList>
            <person name="Jiang T."/>
        </authorList>
    </citation>
    <scope>NUCLEOTIDE SEQUENCE</scope>
</reference>
<organism evidence="1 2">
    <name type="scientific">Synechococcus phage S-H38</name>
    <dbReference type="NCBI Taxonomy" id="2783673"/>
    <lineage>
        <taxon>Viruses</taxon>
        <taxon>Duplodnaviria</taxon>
        <taxon>Heunggongvirae</taxon>
        <taxon>Uroviricota</taxon>
        <taxon>Caudoviricetes</taxon>
        <taxon>Pantevenvirales</taxon>
        <taxon>Kyanoviridae</taxon>
        <taxon>Yellowseavirus</taxon>
        <taxon>Yellowseavirus thirtyeight</taxon>
    </lineage>
</organism>
<dbReference type="RefSeq" id="YP_010670434.1">
    <property type="nucleotide sequence ID" value="NC_070964.1"/>
</dbReference>
<name>A0A873WD16_9CAUD</name>
<sequence>MTNREIGRAVVLGCIKSASDGYTRDQVSDESGLCTATVCARANELLKENKIEVRLNPDGTKIKRPTKTGTPAEVLYYVKD</sequence>
<keyword evidence="2" id="KW-1185">Reference proteome</keyword>
<evidence type="ECO:0000313" key="2">
    <source>
        <dbReference type="Proteomes" id="UP000663144"/>
    </source>
</evidence>
<accession>A0A873WD16</accession>
<evidence type="ECO:0000313" key="1">
    <source>
        <dbReference type="EMBL" id="QPB07943.1"/>
    </source>
</evidence>
<proteinExistence type="predicted"/>
<dbReference type="KEGG" id="vg:77946639"/>
<protein>
    <submittedName>
        <fullName evidence="1">Uncharacterized protein</fullName>
    </submittedName>
</protein>
<dbReference type="Proteomes" id="UP000663144">
    <property type="component" value="Segment"/>
</dbReference>
<dbReference type="EMBL" id="MW117965">
    <property type="protein sequence ID" value="QPB07943.1"/>
    <property type="molecule type" value="Genomic_DNA"/>
</dbReference>